<dbReference type="STRING" id="188477.A0A3S1HHK7"/>
<evidence type="ECO:0000313" key="4">
    <source>
        <dbReference type="EMBL" id="RUS79500.1"/>
    </source>
</evidence>
<feature type="region of interest" description="Disordered" evidence="2">
    <location>
        <begin position="616"/>
        <end position="672"/>
    </location>
</feature>
<feature type="domain" description="Tyr recombinase" evidence="3">
    <location>
        <begin position="384"/>
        <end position="589"/>
    </location>
</feature>
<dbReference type="InterPro" id="IPR013762">
    <property type="entry name" value="Integrase-like_cat_sf"/>
</dbReference>
<sequence length="735" mass="83938">MILSGDTTEVAKCPTTGQLRKVFERGDTTEAAKCPTTSQLRKVFERVTVAGGAKIAGKRNYRKPDYCFFCKNMYVSKISNHYMNIHAKEPRVEEIANLPCHSAMRKRLFTLLQNDGNHLHNCMVLQSGCGELTVSRRPGHKDGASAENYLPCVDCKAWVFKKNLSLHSKKCPAGKLKDTNFLRNSQMLLSPFLSYDNEDEEIEDIFLKMKETVKYPGLKTVCQQDSLIKEFCRGLVHKIGTEGEQRRKDKDNIRTKVRAVARLLVGLNERTNQSLSLEEYIKPKTFMLIVNTVKDMGMHSPNLALTLGHYIKQICQLKKSVALQTEGELKRKEADDFDLLYQAHWNNYVSAVSLRRQKLRSLNKTLELPLTSDLVKLKDFLDSKIESFLSKFHHSYQEWIDAAQALMVRLILFNKRRVSEVEELKSADVIDNQNSSDSQDIIDQMDVTERALAKRMKVIEVRGKSTRGLRKVYIILSEQMNKACLHLLSTRMHAGISPTNPYLFARCERSPLDGCQAMRVMSERCPDLENPERVRTRLLRKHLATTVQILDMTGDELKMVADHMGHSVSVHTDVYRLQSSLLEKTKVARALIALENGQMSKFAGRTLASCTIEELPAAEEEENSDNSESRSDSVSKEGSEQSDIEQRKGVKRKSQEQEDNNKFRCGPHPRKRWDENEEKTLFLAFKESIDLKRNPTAVQIKKAQEKYPCLKLRSVAVIRSKINNINLGKCKFQLS</sequence>
<keyword evidence="5" id="KW-1185">Reference proteome</keyword>
<evidence type="ECO:0000313" key="5">
    <source>
        <dbReference type="Proteomes" id="UP000271974"/>
    </source>
</evidence>
<evidence type="ECO:0000256" key="2">
    <source>
        <dbReference type="SAM" id="MobiDB-lite"/>
    </source>
</evidence>
<dbReference type="GO" id="GO:0006310">
    <property type="term" value="P:DNA recombination"/>
    <property type="evidence" value="ECO:0007669"/>
    <property type="project" value="UniProtKB-KW"/>
</dbReference>
<dbReference type="Proteomes" id="UP000271974">
    <property type="component" value="Unassembled WGS sequence"/>
</dbReference>
<dbReference type="InterPro" id="IPR002104">
    <property type="entry name" value="Integrase_catalytic"/>
</dbReference>
<dbReference type="PANTHER" id="PTHR33480">
    <property type="entry name" value="SET DOMAIN-CONTAINING PROTEIN-RELATED"/>
    <property type="match status" value="1"/>
</dbReference>
<feature type="compositionally biased region" description="Acidic residues" evidence="2">
    <location>
        <begin position="616"/>
        <end position="625"/>
    </location>
</feature>
<keyword evidence="1" id="KW-0233">DNA recombination</keyword>
<dbReference type="PROSITE" id="PS51898">
    <property type="entry name" value="TYR_RECOMBINASE"/>
    <property type="match status" value="1"/>
</dbReference>
<dbReference type="SUPFAM" id="SSF56349">
    <property type="entry name" value="DNA breaking-rejoining enzymes"/>
    <property type="match status" value="1"/>
</dbReference>
<comment type="caution">
    <text evidence="4">The sequence shown here is derived from an EMBL/GenBank/DDBJ whole genome shotgun (WGS) entry which is preliminary data.</text>
</comment>
<name>A0A3S1HHK7_ELYCH</name>
<feature type="compositionally biased region" description="Basic and acidic residues" evidence="2">
    <location>
        <begin position="627"/>
        <end position="662"/>
    </location>
</feature>
<dbReference type="PANTHER" id="PTHR33480:SF1">
    <property type="entry name" value="TYR RECOMBINASE DOMAIN-CONTAINING PROTEIN"/>
    <property type="match status" value="1"/>
</dbReference>
<gene>
    <name evidence="4" type="ORF">EGW08_012732</name>
</gene>
<dbReference type="AlphaFoldDB" id="A0A3S1HHK7"/>
<evidence type="ECO:0000259" key="3">
    <source>
        <dbReference type="PROSITE" id="PS51898"/>
    </source>
</evidence>
<dbReference type="Gene3D" id="1.10.443.10">
    <property type="entry name" value="Intergrase catalytic core"/>
    <property type="match status" value="1"/>
</dbReference>
<protein>
    <recommendedName>
        <fullName evidence="3">Tyr recombinase domain-containing protein</fullName>
    </recommendedName>
</protein>
<reference evidence="4 5" key="1">
    <citation type="submission" date="2019-01" db="EMBL/GenBank/DDBJ databases">
        <title>A draft genome assembly of the solar-powered sea slug Elysia chlorotica.</title>
        <authorList>
            <person name="Cai H."/>
            <person name="Li Q."/>
            <person name="Fang X."/>
            <person name="Li J."/>
            <person name="Curtis N.E."/>
            <person name="Altenburger A."/>
            <person name="Shibata T."/>
            <person name="Feng M."/>
            <person name="Maeda T."/>
            <person name="Schwartz J.A."/>
            <person name="Shigenobu S."/>
            <person name="Lundholm N."/>
            <person name="Nishiyama T."/>
            <person name="Yang H."/>
            <person name="Hasebe M."/>
            <person name="Li S."/>
            <person name="Pierce S.K."/>
            <person name="Wang J."/>
        </authorList>
    </citation>
    <scope>NUCLEOTIDE SEQUENCE [LARGE SCALE GENOMIC DNA]</scope>
    <source>
        <strain evidence="4">EC2010</strain>
        <tissue evidence="4">Whole organism of an adult</tissue>
    </source>
</reference>
<dbReference type="GO" id="GO:0003677">
    <property type="term" value="F:DNA binding"/>
    <property type="evidence" value="ECO:0007669"/>
    <property type="project" value="InterPro"/>
</dbReference>
<organism evidence="4 5">
    <name type="scientific">Elysia chlorotica</name>
    <name type="common">Eastern emerald elysia</name>
    <name type="synonym">Sea slug</name>
    <dbReference type="NCBI Taxonomy" id="188477"/>
    <lineage>
        <taxon>Eukaryota</taxon>
        <taxon>Metazoa</taxon>
        <taxon>Spiralia</taxon>
        <taxon>Lophotrochozoa</taxon>
        <taxon>Mollusca</taxon>
        <taxon>Gastropoda</taxon>
        <taxon>Heterobranchia</taxon>
        <taxon>Euthyneura</taxon>
        <taxon>Panpulmonata</taxon>
        <taxon>Sacoglossa</taxon>
        <taxon>Placobranchoidea</taxon>
        <taxon>Plakobranchidae</taxon>
        <taxon>Elysia</taxon>
    </lineage>
</organism>
<dbReference type="EMBL" id="RQTK01000447">
    <property type="protein sequence ID" value="RUS79500.1"/>
    <property type="molecule type" value="Genomic_DNA"/>
</dbReference>
<proteinExistence type="predicted"/>
<dbReference type="GO" id="GO:0015074">
    <property type="term" value="P:DNA integration"/>
    <property type="evidence" value="ECO:0007669"/>
    <property type="project" value="InterPro"/>
</dbReference>
<dbReference type="OrthoDB" id="6143938at2759"/>
<accession>A0A3S1HHK7</accession>
<dbReference type="InterPro" id="IPR011010">
    <property type="entry name" value="DNA_brk_join_enz"/>
</dbReference>
<evidence type="ECO:0000256" key="1">
    <source>
        <dbReference type="ARBA" id="ARBA00023172"/>
    </source>
</evidence>